<dbReference type="AlphaFoldDB" id="A0AA89B1Y8"/>
<evidence type="ECO:0000256" key="1">
    <source>
        <dbReference type="SAM" id="MobiDB-lite"/>
    </source>
</evidence>
<dbReference type="EMBL" id="JAVXUP010000597">
    <property type="protein sequence ID" value="KAK3024570.1"/>
    <property type="molecule type" value="Genomic_DNA"/>
</dbReference>
<gene>
    <name evidence="2" type="ORF">RJ639_044312</name>
</gene>
<feature type="region of interest" description="Disordered" evidence="1">
    <location>
        <begin position="1"/>
        <end position="33"/>
    </location>
</feature>
<organism evidence="2 3">
    <name type="scientific">Escallonia herrerae</name>
    <dbReference type="NCBI Taxonomy" id="1293975"/>
    <lineage>
        <taxon>Eukaryota</taxon>
        <taxon>Viridiplantae</taxon>
        <taxon>Streptophyta</taxon>
        <taxon>Embryophyta</taxon>
        <taxon>Tracheophyta</taxon>
        <taxon>Spermatophyta</taxon>
        <taxon>Magnoliopsida</taxon>
        <taxon>eudicotyledons</taxon>
        <taxon>Gunneridae</taxon>
        <taxon>Pentapetalae</taxon>
        <taxon>asterids</taxon>
        <taxon>campanulids</taxon>
        <taxon>Escalloniales</taxon>
        <taxon>Escalloniaceae</taxon>
        <taxon>Escallonia</taxon>
    </lineage>
</organism>
<protein>
    <submittedName>
        <fullName evidence="2">Uncharacterized protein</fullName>
    </submittedName>
</protein>
<sequence length="228" mass="25190">MNSVFSPPSPAASSSSSSHSSITTHSFASSTDSSLSVAPSSSHYLSPSSSPTRCQGLNLLVKAIHHVTAGSVVGVPYIQRRVIRRRRAAMRFNNLIITEVFREQRGGGGKETKTKREKRAMALPSKYQDSVLQPWKTRSRRHRSMKIGEETGSQAQPEILVIFGFGISIGLRSLDMGFRSMKFDHHYWSDQAVGAREASFETRGKINAQEEDRTMALSSKYQESQPAA</sequence>
<dbReference type="Proteomes" id="UP001188597">
    <property type="component" value="Unassembled WGS sequence"/>
</dbReference>
<keyword evidence="3" id="KW-1185">Reference proteome</keyword>
<evidence type="ECO:0000313" key="2">
    <source>
        <dbReference type="EMBL" id="KAK3024570.1"/>
    </source>
</evidence>
<name>A0AA89B1Y8_9ASTE</name>
<accession>A0AA89B1Y8</accession>
<evidence type="ECO:0000313" key="3">
    <source>
        <dbReference type="Proteomes" id="UP001188597"/>
    </source>
</evidence>
<feature type="compositionally biased region" description="Polar residues" evidence="1">
    <location>
        <begin position="216"/>
        <end position="228"/>
    </location>
</feature>
<feature type="region of interest" description="Disordered" evidence="1">
    <location>
        <begin position="207"/>
        <end position="228"/>
    </location>
</feature>
<reference evidence="2" key="1">
    <citation type="submission" date="2022-12" db="EMBL/GenBank/DDBJ databases">
        <title>Draft genome assemblies for two species of Escallonia (Escalloniales).</title>
        <authorList>
            <person name="Chanderbali A."/>
            <person name="Dervinis C."/>
            <person name="Anghel I."/>
            <person name="Soltis D."/>
            <person name="Soltis P."/>
            <person name="Zapata F."/>
        </authorList>
    </citation>
    <scope>NUCLEOTIDE SEQUENCE</scope>
    <source>
        <strain evidence="2">UCBG64.0493</strain>
        <tissue evidence="2">Leaf</tissue>
    </source>
</reference>
<comment type="caution">
    <text evidence="2">The sequence shown here is derived from an EMBL/GenBank/DDBJ whole genome shotgun (WGS) entry which is preliminary data.</text>
</comment>
<proteinExistence type="predicted"/>